<organism evidence="1 2">
    <name type="scientific">Persea americana</name>
    <name type="common">Avocado</name>
    <dbReference type="NCBI Taxonomy" id="3435"/>
    <lineage>
        <taxon>Eukaryota</taxon>
        <taxon>Viridiplantae</taxon>
        <taxon>Streptophyta</taxon>
        <taxon>Embryophyta</taxon>
        <taxon>Tracheophyta</taxon>
        <taxon>Spermatophyta</taxon>
        <taxon>Magnoliopsida</taxon>
        <taxon>Magnoliidae</taxon>
        <taxon>Laurales</taxon>
        <taxon>Lauraceae</taxon>
        <taxon>Persea</taxon>
    </lineage>
</organism>
<evidence type="ECO:0000313" key="1">
    <source>
        <dbReference type="EMBL" id="KAJ8645308.1"/>
    </source>
</evidence>
<reference evidence="1 2" key="1">
    <citation type="journal article" date="2022" name="Hortic Res">
        <title>A haplotype resolved chromosomal level avocado genome allows analysis of novel avocado genes.</title>
        <authorList>
            <person name="Nath O."/>
            <person name="Fletcher S.J."/>
            <person name="Hayward A."/>
            <person name="Shaw L.M."/>
            <person name="Masouleh A.K."/>
            <person name="Furtado A."/>
            <person name="Henry R.J."/>
            <person name="Mitter N."/>
        </authorList>
    </citation>
    <scope>NUCLEOTIDE SEQUENCE [LARGE SCALE GENOMIC DNA]</scope>
    <source>
        <strain evidence="2">cv. Hass</strain>
    </source>
</reference>
<name>A0ACC2MI56_PERAE</name>
<evidence type="ECO:0000313" key="2">
    <source>
        <dbReference type="Proteomes" id="UP001234297"/>
    </source>
</evidence>
<dbReference type="Proteomes" id="UP001234297">
    <property type="component" value="Chromosome 2"/>
</dbReference>
<gene>
    <name evidence="1" type="ORF">MRB53_007056</name>
</gene>
<keyword evidence="2" id="KW-1185">Reference proteome</keyword>
<comment type="caution">
    <text evidence="1">The sequence shown here is derived from an EMBL/GenBank/DDBJ whole genome shotgun (WGS) entry which is preliminary data.</text>
</comment>
<dbReference type="EMBL" id="CM056810">
    <property type="protein sequence ID" value="KAJ8645308.1"/>
    <property type="molecule type" value="Genomic_DNA"/>
</dbReference>
<protein>
    <submittedName>
        <fullName evidence="1">Uncharacterized protein</fullName>
    </submittedName>
</protein>
<accession>A0ACC2MI56</accession>
<sequence length="72" mass="7530">MWVHKERPSLVPSSPAAAAAPAPLSALLLAPAKITISSSLSLSFSYANLSALGFPILFTISSRFVSSRDKKG</sequence>
<proteinExistence type="predicted"/>